<dbReference type="AlphaFoldDB" id="A0A420FCK7"/>
<evidence type="ECO:0000313" key="1">
    <source>
        <dbReference type="EMBL" id="RKF30606.1"/>
    </source>
</evidence>
<protein>
    <recommendedName>
        <fullName evidence="3">Molybdenum carrier</fullName>
    </recommendedName>
</protein>
<dbReference type="Gene3D" id="3.40.50.450">
    <property type="match status" value="1"/>
</dbReference>
<comment type="caution">
    <text evidence="1">The sequence shown here is derived from an EMBL/GenBank/DDBJ whole genome shotgun (WGS) entry which is preliminary data.</text>
</comment>
<evidence type="ECO:0008006" key="3">
    <source>
        <dbReference type="Google" id="ProtNLM"/>
    </source>
</evidence>
<name>A0A420FCK7_9BURK</name>
<organism evidence="1 2">
    <name type="scientific">Paraburkholderia fungorum</name>
    <dbReference type="NCBI Taxonomy" id="134537"/>
    <lineage>
        <taxon>Bacteria</taxon>
        <taxon>Pseudomonadati</taxon>
        <taxon>Pseudomonadota</taxon>
        <taxon>Betaproteobacteria</taxon>
        <taxon>Burkholderiales</taxon>
        <taxon>Burkholderiaceae</taxon>
        <taxon>Paraburkholderia</taxon>
    </lineage>
</organism>
<reference evidence="1 2" key="1">
    <citation type="submission" date="2016-07" db="EMBL/GenBank/DDBJ databases">
        <title>Genome analysis of Burkholderia fungorum ES3-20.</title>
        <authorList>
            <person name="Xu D."/>
            <person name="Yao R."/>
            <person name="Zheng S."/>
        </authorList>
    </citation>
    <scope>NUCLEOTIDE SEQUENCE [LARGE SCALE GENOMIC DNA]</scope>
    <source>
        <strain evidence="1 2">ES3-20</strain>
    </source>
</reference>
<evidence type="ECO:0000313" key="2">
    <source>
        <dbReference type="Proteomes" id="UP000283709"/>
    </source>
</evidence>
<dbReference type="InterPro" id="IPR024755">
    <property type="entry name" value="cpYpsA"/>
</dbReference>
<dbReference type="OrthoDB" id="283616at2"/>
<proteinExistence type="predicted"/>
<accession>A0A420FCK7</accession>
<sequence>MVSLLNRIVSGGQTGVDRGALDAALEMQFPCGGWCPAGRLAEDGPIPDRYPLTELPNAGYEERTLQNLLDTDGTVVIHFGSLSGGTLETCEWCVARGKPVKIIDAATTLQAAAAEEIGRFVERYNIETLNVAGPRASKAPQAQQYAREAVTLMLERYVMPFLK</sequence>
<dbReference type="Pfam" id="PF12694">
    <property type="entry name" value="cpYpsA"/>
    <property type="match status" value="1"/>
</dbReference>
<dbReference type="EMBL" id="MCAS01000068">
    <property type="protein sequence ID" value="RKF30606.1"/>
    <property type="molecule type" value="Genomic_DNA"/>
</dbReference>
<dbReference type="RefSeq" id="WP_120349141.1">
    <property type="nucleotide sequence ID" value="NZ_MCAS01000068.1"/>
</dbReference>
<gene>
    <name evidence="1" type="ORF">BCY88_13190</name>
</gene>
<dbReference type="Proteomes" id="UP000283709">
    <property type="component" value="Unassembled WGS sequence"/>
</dbReference>